<dbReference type="EMBL" id="BMAU01021250">
    <property type="protein sequence ID" value="GFY05185.1"/>
    <property type="molecule type" value="Genomic_DNA"/>
</dbReference>
<organism evidence="2 3">
    <name type="scientific">Trichonephila clavipes</name>
    <name type="common">Golden silk orbweaver</name>
    <name type="synonym">Nephila clavipes</name>
    <dbReference type="NCBI Taxonomy" id="2585209"/>
    <lineage>
        <taxon>Eukaryota</taxon>
        <taxon>Metazoa</taxon>
        <taxon>Ecdysozoa</taxon>
        <taxon>Arthropoda</taxon>
        <taxon>Chelicerata</taxon>
        <taxon>Arachnida</taxon>
        <taxon>Araneae</taxon>
        <taxon>Araneomorphae</taxon>
        <taxon>Entelegynae</taxon>
        <taxon>Araneoidea</taxon>
        <taxon>Nephilidae</taxon>
        <taxon>Trichonephila</taxon>
    </lineage>
</organism>
<dbReference type="InterPro" id="IPR008042">
    <property type="entry name" value="Retrotrans_Pao"/>
</dbReference>
<dbReference type="PANTHER" id="PTHR47331:SF2">
    <property type="match status" value="1"/>
</dbReference>
<feature type="domain" description="Integrase zinc-binding" evidence="1">
    <location>
        <begin position="303"/>
        <end position="350"/>
    </location>
</feature>
<comment type="caution">
    <text evidence="2">The sequence shown here is derived from an EMBL/GenBank/DDBJ whole genome shotgun (WGS) entry which is preliminary data.</text>
</comment>
<accession>A0A8X6S5U9</accession>
<protein>
    <submittedName>
        <fullName evidence="2">Integrase catalytic domain-containing protein</fullName>
    </submittedName>
</protein>
<dbReference type="Gene3D" id="1.10.340.70">
    <property type="match status" value="1"/>
</dbReference>
<gene>
    <name evidence="2" type="primary">AVEN_49801_1</name>
    <name evidence="2" type="ORF">TNCV_2206311</name>
</gene>
<evidence type="ECO:0000259" key="1">
    <source>
        <dbReference type="Pfam" id="PF17921"/>
    </source>
</evidence>
<evidence type="ECO:0000313" key="2">
    <source>
        <dbReference type="EMBL" id="GFY05185.1"/>
    </source>
</evidence>
<dbReference type="PANTHER" id="PTHR47331">
    <property type="entry name" value="PHD-TYPE DOMAIN-CONTAINING PROTEIN"/>
    <property type="match status" value="1"/>
</dbReference>
<dbReference type="AlphaFoldDB" id="A0A8X6S5U9"/>
<proteinExistence type="predicted"/>
<dbReference type="Proteomes" id="UP000887159">
    <property type="component" value="Unassembled WGS sequence"/>
</dbReference>
<name>A0A8X6S5U9_TRICX</name>
<reference evidence="2" key="1">
    <citation type="submission" date="2020-08" db="EMBL/GenBank/DDBJ databases">
        <title>Multicomponent nature underlies the extraordinary mechanical properties of spider dragline silk.</title>
        <authorList>
            <person name="Kono N."/>
            <person name="Nakamura H."/>
            <person name="Mori M."/>
            <person name="Yoshida Y."/>
            <person name="Ohtoshi R."/>
            <person name="Malay A.D."/>
            <person name="Moran D.A.P."/>
            <person name="Tomita M."/>
            <person name="Numata K."/>
            <person name="Arakawa K."/>
        </authorList>
    </citation>
    <scope>NUCLEOTIDE SEQUENCE</scope>
</reference>
<sequence length="424" mass="48887">MFGLFWDLNEDSFKVRAVLSDKVSTKRQMLSIIVRIFDPLGFVSLSTVILKIILQELWKAGLDCDDEISSDILNRWNRFQAEISCLKQIKVPRVGKILTLISKESWHHITEKLNPADWATRGLYPKQLLENSEWVAGPKWLHDFHPSSNSFIPFSEQPVSLVPIDQSESLSDSVVLSTGVDYSLSFLDKFSSYMKVVRTVAWIFRFYHNSKSVFKVTGPLYSHELGTSIKKVVKLLQNGEYHTELTLLKCNKPPPKSSKLQSLNVFLDSKEILRVGGRLRLQQTLKFEQKHPMLIPNKYHFTSLIIRHFHRVNFHVGQELVLSLIRQQFWIPHGKSAVKKEMCNCIDCFKLLAKPVTQMKGDLPIERINPVMLLKKTATAGLDVVQSGRPIFVDFFQHLWPYIGNNTANVVFQMVKRLRLIRID</sequence>
<dbReference type="InterPro" id="IPR041588">
    <property type="entry name" value="Integrase_H2C2"/>
</dbReference>
<keyword evidence="3" id="KW-1185">Reference proteome</keyword>
<evidence type="ECO:0000313" key="3">
    <source>
        <dbReference type="Proteomes" id="UP000887159"/>
    </source>
</evidence>
<dbReference type="Pfam" id="PF17921">
    <property type="entry name" value="Integrase_H2C2"/>
    <property type="match status" value="1"/>
</dbReference>
<dbReference type="Pfam" id="PF05380">
    <property type="entry name" value="Peptidase_A17"/>
    <property type="match status" value="1"/>
</dbReference>